<dbReference type="Pfam" id="PF07859">
    <property type="entry name" value="Abhydrolase_3"/>
    <property type="match status" value="1"/>
</dbReference>
<protein>
    <submittedName>
        <fullName evidence="3">Acetyl esterase</fullName>
        <ecNumber evidence="3">3.1.1.-</ecNumber>
    </submittedName>
</protein>
<organism evidence="3 4">
    <name type="scientific">Nocardioides marinisabuli</name>
    <dbReference type="NCBI Taxonomy" id="419476"/>
    <lineage>
        <taxon>Bacteria</taxon>
        <taxon>Bacillati</taxon>
        <taxon>Actinomycetota</taxon>
        <taxon>Actinomycetes</taxon>
        <taxon>Propionibacteriales</taxon>
        <taxon>Nocardioidaceae</taxon>
        <taxon>Nocardioides</taxon>
    </lineage>
</organism>
<dbReference type="InterPro" id="IPR029058">
    <property type="entry name" value="AB_hydrolase_fold"/>
</dbReference>
<dbReference type="InterPro" id="IPR013094">
    <property type="entry name" value="AB_hydrolase_3"/>
</dbReference>
<reference evidence="3 4" key="1">
    <citation type="submission" date="2020-07" db="EMBL/GenBank/DDBJ databases">
        <title>Sequencing the genomes of 1000 actinobacteria strains.</title>
        <authorList>
            <person name="Klenk H.-P."/>
        </authorList>
    </citation>
    <scope>NUCLEOTIDE SEQUENCE [LARGE SCALE GENOMIC DNA]</scope>
    <source>
        <strain evidence="3 4">DSM 18965</strain>
    </source>
</reference>
<dbReference type="Proteomes" id="UP000516957">
    <property type="component" value="Unassembled WGS sequence"/>
</dbReference>
<keyword evidence="4" id="KW-1185">Reference proteome</keyword>
<dbReference type="Gene3D" id="3.40.50.1820">
    <property type="entry name" value="alpha/beta hydrolase"/>
    <property type="match status" value="1"/>
</dbReference>
<dbReference type="PANTHER" id="PTHR48081:SF8">
    <property type="entry name" value="ALPHA_BETA HYDROLASE FOLD-3 DOMAIN-CONTAINING PROTEIN-RELATED"/>
    <property type="match status" value="1"/>
</dbReference>
<gene>
    <name evidence="3" type="ORF">BKA08_002166</name>
</gene>
<keyword evidence="1 3" id="KW-0378">Hydrolase</keyword>
<evidence type="ECO:0000313" key="4">
    <source>
        <dbReference type="Proteomes" id="UP000516957"/>
    </source>
</evidence>
<dbReference type="AlphaFoldDB" id="A0A7Y9F1J1"/>
<dbReference type="PANTHER" id="PTHR48081">
    <property type="entry name" value="AB HYDROLASE SUPERFAMILY PROTEIN C4A8.06C"/>
    <property type="match status" value="1"/>
</dbReference>
<comment type="caution">
    <text evidence="3">The sequence shown here is derived from an EMBL/GenBank/DDBJ whole genome shotgun (WGS) entry which is preliminary data.</text>
</comment>
<feature type="domain" description="Alpha/beta hydrolase fold-3" evidence="2">
    <location>
        <begin position="89"/>
        <end position="297"/>
    </location>
</feature>
<sequence length="331" mass="35470">MSEQPPLGVRALDALFRATPAMSVARMSEERLRRVQGATIPARGPANLLLGRPRGGVRISTRTFPASHGELPLRLYVPQRPALGPRPVVLHLHGGGFVLGSARQGDWLCSAVADDLDAVVVAVDYRLAPTHRFPAALDDCYEALLWTVEHAHVLGADPERLGLMGDSAGGNLAAVLALRAREESGPAVLHQALLYPATDLTEALREHASYVGNRGIVLSNDDLEIFYGHYLPEGTDPTDWRLSPVHAPDLAGLPPAVVVVAGLDPLHDSGVRYAEALVASGTPARVEDFHLMPHGFLSFPYLARSARPALEAVVADQRRHLGGDPPISGHR</sequence>
<dbReference type="GO" id="GO:0016787">
    <property type="term" value="F:hydrolase activity"/>
    <property type="evidence" value="ECO:0007669"/>
    <property type="project" value="UniProtKB-KW"/>
</dbReference>
<dbReference type="RefSeq" id="WP_179615615.1">
    <property type="nucleotide sequence ID" value="NZ_CP059163.1"/>
</dbReference>
<dbReference type="SUPFAM" id="SSF53474">
    <property type="entry name" value="alpha/beta-Hydrolases"/>
    <property type="match status" value="1"/>
</dbReference>
<dbReference type="EC" id="3.1.1.-" evidence="3"/>
<dbReference type="EMBL" id="JACCBE010000001">
    <property type="protein sequence ID" value="NYD57928.1"/>
    <property type="molecule type" value="Genomic_DNA"/>
</dbReference>
<evidence type="ECO:0000259" key="2">
    <source>
        <dbReference type="Pfam" id="PF07859"/>
    </source>
</evidence>
<proteinExistence type="predicted"/>
<accession>A0A7Y9F1J1</accession>
<dbReference type="InterPro" id="IPR050300">
    <property type="entry name" value="GDXG_lipolytic_enzyme"/>
</dbReference>
<evidence type="ECO:0000256" key="1">
    <source>
        <dbReference type="ARBA" id="ARBA00022801"/>
    </source>
</evidence>
<evidence type="ECO:0000313" key="3">
    <source>
        <dbReference type="EMBL" id="NYD57928.1"/>
    </source>
</evidence>
<name>A0A7Y9F1J1_9ACTN</name>